<evidence type="ECO:0000313" key="3">
    <source>
        <dbReference type="Proteomes" id="UP000028185"/>
    </source>
</evidence>
<accession>A0A075SFY5</accession>
<dbReference type="HOGENOM" id="CLU_140243_2_0_9"/>
<dbReference type="RefSeq" id="WP_024382280.1">
    <property type="nucleotide sequence ID" value="NZ_ALLE01000001.1"/>
</dbReference>
<proteinExistence type="inferred from homology"/>
<sequence length="112" mass="12870">MSTNIYDIANELERAIRNLPEYKAVEAVKVSVEGNSEAKEILESYISFQKEIQSKLQAGEIPTEDDQKKMLDFNKKVQGNPLLTEYFSKQQQLGTYVADLERIIFKPLNELL</sequence>
<dbReference type="InterPro" id="IPR023378">
    <property type="entry name" value="YheA/YmcA-like_dom_sf"/>
</dbReference>
<dbReference type="Gene3D" id="1.20.1500.10">
    <property type="entry name" value="YheA/YmcA-like"/>
    <property type="match status" value="1"/>
</dbReference>
<dbReference type="HAMAP" id="MF_01526">
    <property type="entry name" value="UPF0342"/>
    <property type="match status" value="1"/>
</dbReference>
<dbReference type="SUPFAM" id="SSF158622">
    <property type="entry name" value="YheA/YmcA-like"/>
    <property type="match status" value="1"/>
</dbReference>
<reference evidence="2 3" key="1">
    <citation type="journal article" date="2014" name="Genome Announc.">
        <title>Whole-Genome Sequence of Streptococcus suis Serotype 4 Reference Strain 6407.</title>
        <authorList>
            <person name="Wang K."/>
            <person name="Chen J."/>
            <person name="Yao H."/>
            <person name="Lu C."/>
        </authorList>
    </citation>
    <scope>NUCLEOTIDE SEQUENCE [LARGE SCALE GENOMIC DNA]</scope>
    <source>
        <strain evidence="2">6407</strain>
    </source>
</reference>
<comment type="similarity">
    <text evidence="1">Belongs to the UPF0342 family.</text>
</comment>
<protein>
    <recommendedName>
        <fullName evidence="1">UPF0342 protein ID09_03780</fullName>
    </recommendedName>
</protein>
<evidence type="ECO:0000313" key="2">
    <source>
        <dbReference type="EMBL" id="AIG43209.1"/>
    </source>
</evidence>
<dbReference type="InterPro" id="IPR010368">
    <property type="entry name" value="Com_YlbF"/>
</dbReference>
<dbReference type="NCBIfam" id="NF010209">
    <property type="entry name" value="PRK13676.1-1"/>
    <property type="match status" value="1"/>
</dbReference>
<evidence type="ECO:0000256" key="1">
    <source>
        <dbReference type="HAMAP-Rule" id="MF_01526"/>
    </source>
</evidence>
<organism evidence="2 3">
    <name type="scientific">Streptococcus suis 6407</name>
    <dbReference type="NCBI Taxonomy" id="1214179"/>
    <lineage>
        <taxon>Bacteria</taxon>
        <taxon>Bacillati</taxon>
        <taxon>Bacillota</taxon>
        <taxon>Bacilli</taxon>
        <taxon>Lactobacillales</taxon>
        <taxon>Streptococcaceae</taxon>
        <taxon>Streptococcus</taxon>
    </lineage>
</organism>
<dbReference type="PATRIC" id="fig|1214179.4.peg.723"/>
<gene>
    <name evidence="2" type="ORF">ID09_03780</name>
</gene>
<dbReference type="AlphaFoldDB" id="A0A075SFY5"/>
<dbReference type="Proteomes" id="UP000028185">
    <property type="component" value="Chromosome"/>
</dbReference>
<dbReference type="Pfam" id="PF06133">
    <property type="entry name" value="Com_YlbF"/>
    <property type="match status" value="1"/>
</dbReference>
<name>A0A075SFY5_STRSU</name>
<dbReference type="EMBL" id="CP008921">
    <property type="protein sequence ID" value="AIG43209.1"/>
    <property type="molecule type" value="Genomic_DNA"/>
</dbReference>